<dbReference type="SUPFAM" id="SSF55486">
    <property type="entry name" value="Metalloproteases ('zincins'), catalytic domain"/>
    <property type="match status" value="1"/>
</dbReference>
<dbReference type="NCBIfam" id="TIGR04183">
    <property type="entry name" value="Por_Secre_tail"/>
    <property type="match status" value="1"/>
</dbReference>
<dbReference type="GO" id="GO:0046872">
    <property type="term" value="F:metal ion binding"/>
    <property type="evidence" value="ECO:0007669"/>
    <property type="project" value="UniProtKB-KW"/>
</dbReference>
<keyword evidence="5" id="KW-0378">Hydrolase</keyword>
<feature type="domain" description="Peptidase M43 pregnancy-associated plasma-A" evidence="10">
    <location>
        <begin position="169"/>
        <end position="335"/>
    </location>
</feature>
<feature type="chain" id="PRO_5015726939" description="PKD domain-containing protein" evidence="9">
    <location>
        <begin position="22"/>
        <end position="758"/>
    </location>
</feature>
<evidence type="ECO:0000256" key="1">
    <source>
        <dbReference type="ARBA" id="ARBA00008721"/>
    </source>
</evidence>
<comment type="caution">
    <text evidence="12">The sequence shown here is derived from an EMBL/GenBank/DDBJ whole genome shotgun (WGS) entry which is preliminary data.</text>
</comment>
<feature type="domain" description="Secretion system C-terminal sorting" evidence="11">
    <location>
        <begin position="681"/>
        <end position="757"/>
    </location>
</feature>
<reference evidence="12 13" key="1">
    <citation type="submission" date="2018-01" db="EMBL/GenBank/DDBJ databases">
        <title>A novel member of the phylum Bacteroidetes isolated from glacier ice.</title>
        <authorList>
            <person name="Liu Q."/>
            <person name="Xin Y.-H."/>
        </authorList>
    </citation>
    <scope>NUCLEOTIDE SEQUENCE [LARGE SCALE GENOMIC DNA]</scope>
    <source>
        <strain evidence="12 13">RB1R16</strain>
    </source>
</reference>
<dbReference type="OrthoDB" id="6278496at2"/>
<keyword evidence="13" id="KW-1185">Reference proteome</keyword>
<evidence type="ECO:0000259" key="10">
    <source>
        <dbReference type="Pfam" id="PF05572"/>
    </source>
</evidence>
<feature type="signal peptide" evidence="9">
    <location>
        <begin position="1"/>
        <end position="21"/>
    </location>
</feature>
<evidence type="ECO:0000256" key="9">
    <source>
        <dbReference type="SAM" id="SignalP"/>
    </source>
</evidence>
<gene>
    <name evidence="12" type="ORF">CJD36_020465</name>
</gene>
<accession>A0A2S7SQH8</accession>
<dbReference type="AlphaFoldDB" id="A0A2S7SQH8"/>
<name>A0A2S7SQH8_9BACT</name>
<dbReference type="Gene3D" id="2.60.120.260">
    <property type="entry name" value="Galactose-binding domain-like"/>
    <property type="match status" value="1"/>
</dbReference>
<evidence type="ECO:0000256" key="3">
    <source>
        <dbReference type="ARBA" id="ARBA00022723"/>
    </source>
</evidence>
<organism evidence="12 13">
    <name type="scientific">Flavipsychrobacter stenotrophus</name>
    <dbReference type="NCBI Taxonomy" id="2077091"/>
    <lineage>
        <taxon>Bacteria</taxon>
        <taxon>Pseudomonadati</taxon>
        <taxon>Bacteroidota</taxon>
        <taxon>Chitinophagia</taxon>
        <taxon>Chitinophagales</taxon>
        <taxon>Chitinophagaceae</taxon>
        <taxon>Flavipsychrobacter</taxon>
    </lineage>
</organism>
<proteinExistence type="inferred from homology"/>
<evidence type="ECO:0008006" key="14">
    <source>
        <dbReference type="Google" id="ProtNLM"/>
    </source>
</evidence>
<dbReference type="EMBL" id="PPSL01000007">
    <property type="protein sequence ID" value="PQJ09163.1"/>
    <property type="molecule type" value="Genomic_DNA"/>
</dbReference>
<dbReference type="PANTHER" id="PTHR47466:SF1">
    <property type="entry name" value="METALLOPROTEASE MEP1 (AFU_ORTHOLOGUE AFUA_1G07730)-RELATED"/>
    <property type="match status" value="1"/>
</dbReference>
<keyword evidence="2" id="KW-0645">Protease</keyword>
<keyword evidence="4 9" id="KW-0732">Signal</keyword>
<dbReference type="RefSeq" id="WP_105041068.1">
    <property type="nucleotide sequence ID" value="NZ_PPSL01000007.1"/>
</dbReference>
<dbReference type="InterPro" id="IPR008754">
    <property type="entry name" value="Peptidase_M43"/>
</dbReference>
<dbReference type="InterPro" id="IPR024079">
    <property type="entry name" value="MetalloPept_cat_dom_sf"/>
</dbReference>
<dbReference type="InterPro" id="IPR026444">
    <property type="entry name" value="Secre_tail"/>
</dbReference>
<keyword evidence="6" id="KW-0862">Zinc</keyword>
<evidence type="ECO:0000259" key="11">
    <source>
        <dbReference type="Pfam" id="PF18962"/>
    </source>
</evidence>
<evidence type="ECO:0000313" key="13">
    <source>
        <dbReference type="Proteomes" id="UP000239872"/>
    </source>
</evidence>
<sequence>MNKKSLFFSLTAMLLSGLSYGQQHCHTDEARKEILAAHPEILIREADLNKQIAEALKHIDYSRMAKKSTTTDMTDSANFWYDIPVVVHIVHDYGVEYMTDNTVFDAVKTWNIVFAKQNSDTATVIEPFKKYIGNPHIRLHLATKDPLGNPTHGITRHRTYLASNGGDKAKYDDWSPSSYLNLWFINKFSGAHTGAAAYAYQPPTADVIPYYDGVISLYDYIVNDNTLNHEIGHCFFLDHPWGSNNSAGAGSCADGGSDNVDDTPPTLGHNVTGCTPAALYDTACAHNYFKIYPNMAGLDSLVNYPDTTNSENIMDYTYCSKMFTKGQVERMHATLNASVAGRNHLWNDTNLLYTGALAARPDLKPIPEFNSTYSTRLQMFTCPGTQLRFTNKTWNDTVTSLVWSFSNGATTPTTTIANPTFSSFVNNAFTDGGWVNITMKATGNHSGDTTVIFDKSVFVTDANATPASNIVEEFNPDETLAKWPTFNYYDNEFKWEHAYNGFYDNHSMKYNGFDSRVNPMLGIYPPTGMPKGDYDDFFSPAVDLTAMASGNCNMNFFTTGASRSSNSLDITDTMIISYSVDKAKTWTTLKVLAKGELLNKGAISTPYVPVSNADWVAKSISIPTAARGSYVVFRFRYLPGVDHNGYEISTGNNFYLDRLNFSPNPAGVDNVVMGNLDAVVVPNPTSGNAFVVVKDAANTVAEVTVSDIAGKVIYKTSQPIVGSEARIEIPQSYIQVQGIYMVQTTTGGLTKTQKLVVY</sequence>
<dbReference type="GO" id="GO:0008237">
    <property type="term" value="F:metallopeptidase activity"/>
    <property type="evidence" value="ECO:0007669"/>
    <property type="project" value="UniProtKB-KW"/>
</dbReference>
<keyword evidence="8" id="KW-1015">Disulfide bond</keyword>
<evidence type="ECO:0000256" key="6">
    <source>
        <dbReference type="ARBA" id="ARBA00022833"/>
    </source>
</evidence>
<dbReference type="Pfam" id="PF05572">
    <property type="entry name" value="Peptidase_M43"/>
    <property type="match status" value="1"/>
</dbReference>
<keyword evidence="7" id="KW-0482">Metalloprotease</keyword>
<dbReference type="Gene3D" id="3.40.390.10">
    <property type="entry name" value="Collagenase (Catalytic Domain)"/>
    <property type="match status" value="1"/>
</dbReference>
<evidence type="ECO:0000256" key="7">
    <source>
        <dbReference type="ARBA" id="ARBA00023049"/>
    </source>
</evidence>
<dbReference type="GO" id="GO:0006508">
    <property type="term" value="P:proteolysis"/>
    <property type="evidence" value="ECO:0007669"/>
    <property type="project" value="UniProtKB-KW"/>
</dbReference>
<evidence type="ECO:0000256" key="2">
    <source>
        <dbReference type="ARBA" id="ARBA00022670"/>
    </source>
</evidence>
<evidence type="ECO:0000313" key="12">
    <source>
        <dbReference type="EMBL" id="PQJ09163.1"/>
    </source>
</evidence>
<keyword evidence="3" id="KW-0479">Metal-binding</keyword>
<dbReference type="Pfam" id="PF18962">
    <property type="entry name" value="Por_Secre_tail"/>
    <property type="match status" value="1"/>
</dbReference>
<comment type="similarity">
    <text evidence="1">Belongs to the peptidase M43B family.</text>
</comment>
<dbReference type="PANTHER" id="PTHR47466">
    <property type="match status" value="1"/>
</dbReference>
<dbReference type="Proteomes" id="UP000239872">
    <property type="component" value="Unassembled WGS sequence"/>
</dbReference>
<protein>
    <recommendedName>
        <fullName evidence="14">PKD domain-containing protein</fullName>
    </recommendedName>
</protein>
<evidence type="ECO:0000256" key="8">
    <source>
        <dbReference type="ARBA" id="ARBA00023157"/>
    </source>
</evidence>
<evidence type="ECO:0000256" key="5">
    <source>
        <dbReference type="ARBA" id="ARBA00022801"/>
    </source>
</evidence>
<evidence type="ECO:0000256" key="4">
    <source>
        <dbReference type="ARBA" id="ARBA00022729"/>
    </source>
</evidence>